<sequence length="343" mass="38060">MTTPQFGLVLCSQFPPGDDAGARFAEQVQQVHHARDAGFDSVWATQHYLAEEFQYLHPLAVLGRLLPETGDMRIGTAITLMALTHPVDLAEQLATLDILSGGRLVLGAGLGYRDVEFDAFGVPRGRRLRRFTENLDLVRRLWTDDEVSFDGEAGRLDRVRPVLRPVQRPHPPIWLAGHTDAALTRTAATGLPWLAAAAHVDADHLRRQVAFYRDACAAHGRADAEVNVLQEVFVGKSDADAVDRVRDALAAKYAAYRSWGQDRVLPDSQTFDKEFDELRRGRFVLGGPETCRRRLQELVDTVGPTHVLLRPQWPGLAHEQVMASLHRLTGEVLPAVRPTGVRA</sequence>
<evidence type="ECO:0000313" key="4">
    <source>
        <dbReference type="EMBL" id="QNG50764.1"/>
    </source>
</evidence>
<dbReference type="GO" id="GO:0005829">
    <property type="term" value="C:cytosol"/>
    <property type="evidence" value="ECO:0007669"/>
    <property type="project" value="TreeGrafter"/>
</dbReference>
<dbReference type="EMBL" id="CP060131">
    <property type="protein sequence ID" value="QNG50764.1"/>
    <property type="molecule type" value="Genomic_DNA"/>
</dbReference>
<dbReference type="InterPro" id="IPR050766">
    <property type="entry name" value="Bact_Lucif_Oxidored"/>
</dbReference>
<dbReference type="GO" id="GO:0004497">
    <property type="term" value="F:monooxygenase activity"/>
    <property type="evidence" value="ECO:0007669"/>
    <property type="project" value="UniProtKB-KW"/>
</dbReference>
<evidence type="ECO:0000256" key="1">
    <source>
        <dbReference type="ARBA" id="ARBA00023002"/>
    </source>
</evidence>
<dbReference type="Pfam" id="PF00296">
    <property type="entry name" value="Bac_luciferase"/>
    <property type="match status" value="1"/>
</dbReference>
<dbReference type="KEGG" id="ppel:H6H00_21470"/>
<gene>
    <name evidence="4" type="ORF">H6H00_21470</name>
</gene>
<dbReference type="PANTHER" id="PTHR30137:SF8">
    <property type="entry name" value="BLR5498 PROTEIN"/>
    <property type="match status" value="1"/>
</dbReference>
<dbReference type="Gene3D" id="3.20.20.30">
    <property type="entry name" value="Luciferase-like domain"/>
    <property type="match status" value="1"/>
</dbReference>
<dbReference type="RefSeq" id="WP_185717525.1">
    <property type="nucleotide sequence ID" value="NZ_BAAAWI010000001.1"/>
</dbReference>
<accession>A0A7G7MDA3</accession>
<evidence type="ECO:0000313" key="5">
    <source>
        <dbReference type="Proteomes" id="UP000515728"/>
    </source>
</evidence>
<dbReference type="GO" id="GO:0016705">
    <property type="term" value="F:oxidoreductase activity, acting on paired donors, with incorporation or reduction of molecular oxygen"/>
    <property type="evidence" value="ECO:0007669"/>
    <property type="project" value="InterPro"/>
</dbReference>
<keyword evidence="1" id="KW-0560">Oxidoreductase</keyword>
<dbReference type="Proteomes" id="UP000515728">
    <property type="component" value="Chromosome"/>
</dbReference>
<keyword evidence="5" id="KW-1185">Reference proteome</keyword>
<proteinExistence type="predicted"/>
<dbReference type="InterPro" id="IPR036661">
    <property type="entry name" value="Luciferase-like_sf"/>
</dbReference>
<organism evidence="4 5">
    <name type="scientific">Pseudonocardia petroleophila</name>
    <dbReference type="NCBI Taxonomy" id="37331"/>
    <lineage>
        <taxon>Bacteria</taxon>
        <taxon>Bacillati</taxon>
        <taxon>Actinomycetota</taxon>
        <taxon>Actinomycetes</taxon>
        <taxon>Pseudonocardiales</taxon>
        <taxon>Pseudonocardiaceae</taxon>
        <taxon>Pseudonocardia</taxon>
    </lineage>
</organism>
<dbReference type="PANTHER" id="PTHR30137">
    <property type="entry name" value="LUCIFERASE-LIKE MONOOXYGENASE"/>
    <property type="match status" value="1"/>
</dbReference>
<name>A0A7G7MDA3_9PSEU</name>
<dbReference type="AlphaFoldDB" id="A0A7G7MDA3"/>
<dbReference type="SUPFAM" id="SSF51679">
    <property type="entry name" value="Bacterial luciferase-like"/>
    <property type="match status" value="1"/>
</dbReference>
<evidence type="ECO:0000259" key="3">
    <source>
        <dbReference type="Pfam" id="PF00296"/>
    </source>
</evidence>
<evidence type="ECO:0000256" key="2">
    <source>
        <dbReference type="ARBA" id="ARBA00023033"/>
    </source>
</evidence>
<dbReference type="InterPro" id="IPR011251">
    <property type="entry name" value="Luciferase-like_dom"/>
</dbReference>
<protein>
    <submittedName>
        <fullName evidence="4">LLM class flavin-dependent oxidoreductase</fullName>
    </submittedName>
</protein>
<keyword evidence="2" id="KW-0503">Monooxygenase</keyword>
<reference evidence="4 5" key="1">
    <citation type="submission" date="2020-08" db="EMBL/GenBank/DDBJ databases">
        <authorList>
            <person name="Mo P."/>
        </authorList>
    </citation>
    <scope>NUCLEOTIDE SEQUENCE [LARGE SCALE GENOMIC DNA]</scope>
    <source>
        <strain evidence="4 5">CGMCC 4.1532</strain>
    </source>
</reference>
<feature type="domain" description="Luciferase-like" evidence="3">
    <location>
        <begin position="5"/>
        <end position="301"/>
    </location>
</feature>